<dbReference type="OrthoDB" id="268835at2"/>
<evidence type="ECO:0000256" key="5">
    <source>
        <dbReference type="ARBA" id="ARBA00034489"/>
    </source>
</evidence>
<evidence type="ECO:0000256" key="2">
    <source>
        <dbReference type="ARBA" id="ARBA00022679"/>
    </source>
</evidence>
<dbReference type="InterPro" id="IPR039262">
    <property type="entry name" value="DTWD2/TAPT"/>
</dbReference>
<keyword evidence="3" id="KW-0949">S-adenosyl-L-methionine</keyword>
<evidence type="ECO:0000256" key="3">
    <source>
        <dbReference type="ARBA" id="ARBA00022691"/>
    </source>
</evidence>
<comment type="caution">
    <text evidence="7">The sequence shown here is derived from an EMBL/GenBank/DDBJ whole genome shotgun (WGS) entry which is preliminary data.</text>
</comment>
<dbReference type="PANTHER" id="PTHR21392">
    <property type="entry name" value="TRNA-URIDINE AMINOCARBOXYPROPYLTRANSFERASE 2"/>
    <property type="match status" value="1"/>
</dbReference>
<dbReference type="Proteomes" id="UP000316304">
    <property type="component" value="Unassembled WGS sequence"/>
</dbReference>
<dbReference type="PANTHER" id="PTHR21392:SF0">
    <property type="entry name" value="TRNA-URIDINE AMINOCARBOXYPROPYLTRANSFERASE 2"/>
    <property type="match status" value="1"/>
</dbReference>
<evidence type="ECO:0000313" key="8">
    <source>
        <dbReference type="Proteomes" id="UP000316304"/>
    </source>
</evidence>
<dbReference type="EMBL" id="SJPT01000001">
    <property type="protein sequence ID" value="TWU26224.1"/>
    <property type="molecule type" value="Genomic_DNA"/>
</dbReference>
<proteinExistence type="inferred from homology"/>
<dbReference type="AlphaFoldDB" id="A0A5C6CRP3"/>
<name>A0A5C6CRP3_9BACT</name>
<dbReference type="SMART" id="SM01144">
    <property type="entry name" value="DTW"/>
    <property type="match status" value="1"/>
</dbReference>
<keyword evidence="8" id="KW-1185">Reference proteome</keyword>
<dbReference type="Pfam" id="PF03942">
    <property type="entry name" value="DTW"/>
    <property type="match status" value="1"/>
</dbReference>
<keyword evidence="4" id="KW-0819">tRNA processing</keyword>
<gene>
    <name evidence="7" type="ORF">Pla52o_00770</name>
</gene>
<dbReference type="InterPro" id="IPR005636">
    <property type="entry name" value="DTW"/>
</dbReference>
<reference evidence="7 8" key="1">
    <citation type="submission" date="2019-02" db="EMBL/GenBank/DDBJ databases">
        <title>Deep-cultivation of Planctomycetes and their phenomic and genomic characterization uncovers novel biology.</title>
        <authorList>
            <person name="Wiegand S."/>
            <person name="Jogler M."/>
            <person name="Boedeker C."/>
            <person name="Pinto D."/>
            <person name="Vollmers J."/>
            <person name="Rivas-Marin E."/>
            <person name="Kohn T."/>
            <person name="Peeters S.H."/>
            <person name="Heuer A."/>
            <person name="Rast P."/>
            <person name="Oberbeckmann S."/>
            <person name="Bunk B."/>
            <person name="Jeske O."/>
            <person name="Meyerdierks A."/>
            <person name="Storesund J.E."/>
            <person name="Kallscheuer N."/>
            <person name="Luecker S."/>
            <person name="Lage O.M."/>
            <person name="Pohl T."/>
            <person name="Merkel B.J."/>
            <person name="Hornburger P."/>
            <person name="Mueller R.-W."/>
            <person name="Bruemmer F."/>
            <person name="Labrenz M."/>
            <person name="Spormann A.M."/>
            <person name="Op Den Camp H."/>
            <person name="Overmann J."/>
            <person name="Amann R."/>
            <person name="Jetten M.S.M."/>
            <person name="Mascher T."/>
            <person name="Medema M.H."/>
            <person name="Devos D.P."/>
            <person name="Kaster A.-K."/>
            <person name="Ovreas L."/>
            <person name="Rohde M."/>
            <person name="Galperin M.Y."/>
            <person name="Jogler C."/>
        </authorList>
    </citation>
    <scope>NUCLEOTIDE SEQUENCE [LARGE SCALE GENOMIC DNA]</scope>
    <source>
        <strain evidence="7 8">Pla52o</strain>
    </source>
</reference>
<organism evidence="7 8">
    <name type="scientific">Novipirellula galeiformis</name>
    <dbReference type="NCBI Taxonomy" id="2528004"/>
    <lineage>
        <taxon>Bacteria</taxon>
        <taxon>Pseudomonadati</taxon>
        <taxon>Planctomycetota</taxon>
        <taxon>Planctomycetia</taxon>
        <taxon>Pirellulales</taxon>
        <taxon>Pirellulaceae</taxon>
        <taxon>Novipirellula</taxon>
    </lineage>
</organism>
<evidence type="ECO:0000256" key="4">
    <source>
        <dbReference type="ARBA" id="ARBA00022694"/>
    </source>
</evidence>
<protein>
    <recommendedName>
        <fullName evidence="1">tRNA-uridine aminocarboxypropyltransferase</fullName>
        <ecNumber evidence="1">2.5.1.25</ecNumber>
    </recommendedName>
</protein>
<keyword evidence="2" id="KW-0808">Transferase</keyword>
<dbReference type="EC" id="2.5.1.25" evidence="1"/>
<comment type="similarity">
    <text evidence="5">Belongs to the TDD superfamily. DTWD2 family.</text>
</comment>
<dbReference type="GO" id="GO:0008033">
    <property type="term" value="P:tRNA processing"/>
    <property type="evidence" value="ECO:0007669"/>
    <property type="project" value="UniProtKB-KW"/>
</dbReference>
<sequence length="399" mass="45789">MSASETRPQTNTAPRCYRCFRPEKACFCDSIPAVDNRTKVLILQHRRERFHPFNTARIVNQALSRCDLISEHNLDLNRRFETMSLSQSVGVLYPGKEAKLLSELSPAARPEQLIVIDGTWHHAKTLMRDIPRLQTLPRYRLAPETPGRYRIRREPNEHALSTLEATVSALKAIEPDTDGLDRLLDAFERMVDDQLNHTPSAKHWRANQSRRRGSPNVPRVLTRELQNVVVAYGEQEKGERLDRGARRGVRNRFRAKPISWTAERLVSGERFECMIQSDSGLEHDFLKRLQLTENHFADAVSIDTFREQWRAFLRPSDHVAVYHPNTAKLLRNVDAEFSDTLILKSIHIKSHTPSDSLESFLNSQAIVSRVEGNSRASLRLANAIAFARHLNEHEFTPQT</sequence>
<dbReference type="GO" id="GO:0016432">
    <property type="term" value="F:tRNA-uridine aminocarboxypropyltransferase activity"/>
    <property type="evidence" value="ECO:0007669"/>
    <property type="project" value="UniProtKB-EC"/>
</dbReference>
<accession>A0A5C6CRP3</accession>
<feature type="domain" description="DTW" evidence="6">
    <location>
        <begin position="12"/>
        <end position="199"/>
    </location>
</feature>
<dbReference type="RefSeq" id="WP_146592622.1">
    <property type="nucleotide sequence ID" value="NZ_SJPT01000001.1"/>
</dbReference>
<evidence type="ECO:0000259" key="6">
    <source>
        <dbReference type="SMART" id="SM01144"/>
    </source>
</evidence>
<evidence type="ECO:0000313" key="7">
    <source>
        <dbReference type="EMBL" id="TWU26224.1"/>
    </source>
</evidence>
<evidence type="ECO:0000256" key="1">
    <source>
        <dbReference type="ARBA" id="ARBA00012386"/>
    </source>
</evidence>